<evidence type="ECO:0000313" key="3">
    <source>
        <dbReference type="Proteomes" id="UP000002534"/>
    </source>
</evidence>
<reference evidence="3" key="1">
    <citation type="submission" date="2005-10" db="EMBL/GenBank/DDBJ databases">
        <title>Complete sequence of Pelobacter carbinolicus DSM 2380.</title>
        <authorList>
            <person name="Copeland A."/>
            <person name="Lucas S."/>
            <person name="Lapidus A."/>
            <person name="Barry K."/>
            <person name="Detter J.C."/>
            <person name="Glavina T."/>
            <person name="Hammon N."/>
            <person name="Israni S."/>
            <person name="Pitluck S."/>
            <person name="Chertkov O."/>
            <person name="Schmutz J."/>
            <person name="Larimer F."/>
            <person name="Land M."/>
            <person name="Kyrpides N."/>
            <person name="Ivanova N."/>
            <person name="Richardson P."/>
        </authorList>
    </citation>
    <scope>NUCLEOTIDE SEQUENCE [LARGE SCALE GENOMIC DNA]</scope>
    <source>
        <strain evidence="3">DSM 2380 / NBRC 103641 / GraBd1</strain>
    </source>
</reference>
<dbReference type="Gene3D" id="3.40.50.720">
    <property type="entry name" value="NAD(P)-binding Rossmann-like Domain"/>
    <property type="match status" value="1"/>
</dbReference>
<dbReference type="GO" id="GO:0008641">
    <property type="term" value="F:ubiquitin-like modifier activating enzyme activity"/>
    <property type="evidence" value="ECO:0007669"/>
    <property type="project" value="InterPro"/>
</dbReference>
<dbReference type="eggNOG" id="COG0476">
    <property type="taxonomic scope" value="Bacteria"/>
</dbReference>
<evidence type="ECO:0000259" key="1">
    <source>
        <dbReference type="Pfam" id="PF00899"/>
    </source>
</evidence>
<name>Q3A1K6_SYNC1</name>
<dbReference type="SUPFAM" id="SSF69572">
    <property type="entry name" value="Activating enzymes of the ubiquitin-like proteins"/>
    <property type="match status" value="1"/>
</dbReference>
<organism evidence="2 3">
    <name type="scientific">Syntrophotalea carbinolica (strain DSM 2380 / NBRC 103641 / GraBd1)</name>
    <name type="common">Pelobacter carbinolicus</name>
    <dbReference type="NCBI Taxonomy" id="338963"/>
    <lineage>
        <taxon>Bacteria</taxon>
        <taxon>Pseudomonadati</taxon>
        <taxon>Thermodesulfobacteriota</taxon>
        <taxon>Desulfuromonadia</taxon>
        <taxon>Desulfuromonadales</taxon>
        <taxon>Syntrophotaleaceae</taxon>
        <taxon>Syntrophotalea</taxon>
    </lineage>
</organism>
<dbReference type="PANTHER" id="PTHR43267:SF3">
    <property type="entry name" value="THIF PROTEIN"/>
    <property type="match status" value="1"/>
</dbReference>
<dbReference type="EMBL" id="CP000142">
    <property type="protein sequence ID" value="ABA89751.1"/>
    <property type="molecule type" value="Genomic_DNA"/>
</dbReference>
<dbReference type="NCBIfam" id="NF006395">
    <property type="entry name" value="PRK08644.1"/>
    <property type="match status" value="1"/>
</dbReference>
<dbReference type="NCBIfam" id="TIGR02354">
    <property type="entry name" value="thiF_fam2"/>
    <property type="match status" value="1"/>
</dbReference>
<reference evidence="2 3" key="2">
    <citation type="journal article" date="2012" name="BMC Genomics">
        <title>The genome of Pelobacter carbinolicus reveals surprising metabolic capabilities and physiological features.</title>
        <authorList>
            <person name="Aklujkar M."/>
            <person name="Haveman S.A."/>
            <person name="Didonato R.Jr."/>
            <person name="Chertkov O."/>
            <person name="Han C.S."/>
            <person name="Land M.L."/>
            <person name="Brown P."/>
            <person name="Lovley D.R."/>
        </authorList>
    </citation>
    <scope>NUCLEOTIDE SEQUENCE [LARGE SCALE GENOMIC DNA]</scope>
    <source>
        <strain evidence="3">DSM 2380 / NBRC 103641 / GraBd1</strain>
    </source>
</reference>
<sequence length="219" mass="24131">MCGEIREEKAVYMDSLEEEFFSRHPLAIVPILKKAKVGIAGAGGLGSNIAVALARSGVGKLVIADFDRVEPHNLNRQQYFLDQIGQFKITALKENLERINPFSEFEVHEVFLDADNIPLIYDDVDIMVEAFDSVESKLEFLETCVEKFPGRPVVMGSGMGGYGKNNQICAKRLFDHVYVCGDGKTDVAINPPMAPRVAMVAAMQANLVLELLLKGEVVL</sequence>
<dbReference type="GO" id="GO:0061504">
    <property type="term" value="P:cyclic threonylcarbamoyladenosine biosynthetic process"/>
    <property type="evidence" value="ECO:0007669"/>
    <property type="project" value="TreeGrafter"/>
</dbReference>
<dbReference type="STRING" id="338963.Pcar_2513"/>
<dbReference type="GO" id="GO:0061503">
    <property type="term" value="F:tRNA threonylcarbamoyladenosine dehydratase"/>
    <property type="evidence" value="ECO:0007669"/>
    <property type="project" value="TreeGrafter"/>
</dbReference>
<dbReference type="InterPro" id="IPR012729">
    <property type="entry name" value="ThiF_fam2"/>
</dbReference>
<dbReference type="Proteomes" id="UP000002534">
    <property type="component" value="Chromosome"/>
</dbReference>
<dbReference type="InterPro" id="IPR035985">
    <property type="entry name" value="Ubiquitin-activating_enz"/>
</dbReference>
<dbReference type="RefSeq" id="WP_011342284.1">
    <property type="nucleotide sequence ID" value="NC_007498.2"/>
</dbReference>
<dbReference type="KEGG" id="pca:Pcar_2513"/>
<keyword evidence="3" id="KW-1185">Reference proteome</keyword>
<gene>
    <name evidence="2" type="primary">thiF-1</name>
    <name evidence="2" type="ordered locus">Pcar_2513</name>
</gene>
<feature type="domain" description="THIF-type NAD/FAD binding fold" evidence="1">
    <location>
        <begin position="32"/>
        <end position="214"/>
    </location>
</feature>
<dbReference type="InterPro" id="IPR000594">
    <property type="entry name" value="ThiF_NAD_FAD-bd"/>
</dbReference>
<dbReference type="PANTHER" id="PTHR43267">
    <property type="entry name" value="TRNA THREONYLCARBAMOYLADENOSINE DEHYDRATASE"/>
    <property type="match status" value="1"/>
</dbReference>
<dbReference type="Pfam" id="PF00899">
    <property type="entry name" value="ThiF"/>
    <property type="match status" value="1"/>
</dbReference>
<proteinExistence type="predicted"/>
<evidence type="ECO:0000313" key="2">
    <source>
        <dbReference type="EMBL" id="ABA89751.1"/>
    </source>
</evidence>
<dbReference type="AlphaFoldDB" id="Q3A1K6"/>
<dbReference type="InterPro" id="IPR045886">
    <property type="entry name" value="ThiF/MoeB/HesA"/>
</dbReference>
<accession>Q3A1K6</accession>
<dbReference type="HOGENOM" id="CLU_013325_10_4_7"/>
<protein>
    <submittedName>
        <fullName evidence="2">Thiamin biosynthesis thiocarboxylate synthase</fullName>
    </submittedName>
</protein>